<sequence length="346" mass="38550">MKRLLLSVLTCLLITTSSQEAQEAWYLQEKASSGNFTVSKPGYRPIIKSQGEGSTGGDYFDDTANISATIVNIYNIGIMSMYQVDLLQLSYILANGSLYNSSCHGSNMLFYPDNFTLEKGEYVEKIEGSTSDSLVNQLTITINSPSENSKRVIGPYGTTIGKKNFTFEGYIFAFHGRTGKYVLQNIGVYYIPPAKETTYFGIPSQNFKEEPDAMNPPVVKVSKVIIYHSDRINSLQLEYRLHGGETRLGRQYPKGPAKGVLTTLVFSDNEWLIGAYGKIRKGRSQSQIQITFVTRKADGSRSQYGPYGGAYNDDVMPTTKFNMTGTIIGYRGYFNNGLNSVGFFYF</sequence>
<dbReference type="SMART" id="SM00915">
    <property type="entry name" value="Jacalin"/>
    <property type="match status" value="1"/>
</dbReference>
<dbReference type="PANTHER" id="PTHR47293">
    <property type="entry name" value="JACALIN-RELATED LECTIN 3"/>
    <property type="match status" value="1"/>
</dbReference>
<dbReference type="InterPro" id="IPR036404">
    <property type="entry name" value="Jacalin-like_lectin_dom_sf"/>
</dbReference>
<proteinExistence type="predicted"/>
<dbReference type="AlphaFoldDB" id="A0A1X7UFY2"/>
<evidence type="ECO:0000313" key="3">
    <source>
        <dbReference type="EnsemblMetazoa" id="Aqu2.1.26874_001"/>
    </source>
</evidence>
<dbReference type="Pfam" id="PF01419">
    <property type="entry name" value="Jacalin"/>
    <property type="match status" value="2"/>
</dbReference>
<dbReference type="EnsemblMetazoa" id="Aqu2.1.26874_001">
    <property type="protein sequence ID" value="Aqu2.1.26874_001"/>
    <property type="gene ID" value="Aqu2.1.26874"/>
</dbReference>
<dbReference type="OrthoDB" id="1901752at2759"/>
<dbReference type="InParanoid" id="A0A1X7UFY2"/>
<dbReference type="InterPro" id="IPR001229">
    <property type="entry name" value="Jacalin-like_lectin_dom"/>
</dbReference>
<dbReference type="PROSITE" id="PS51752">
    <property type="entry name" value="JACALIN_LECTIN"/>
    <property type="match status" value="1"/>
</dbReference>
<dbReference type="PANTHER" id="PTHR47293:SF15">
    <property type="entry name" value="JACALIN-RELATED LECTIN 19"/>
    <property type="match status" value="1"/>
</dbReference>
<feature type="domain" description="Jacalin-type lectin" evidence="2">
    <location>
        <begin position="46"/>
        <end position="192"/>
    </location>
</feature>
<keyword evidence="1" id="KW-0732">Signal</keyword>
<accession>A0A1X7UFY2</accession>
<feature type="chain" id="PRO_5012010616" description="Jacalin-type lectin domain-containing protein" evidence="1">
    <location>
        <begin position="19"/>
        <end position="346"/>
    </location>
</feature>
<evidence type="ECO:0000259" key="2">
    <source>
        <dbReference type="PROSITE" id="PS51752"/>
    </source>
</evidence>
<dbReference type="Gene3D" id="2.100.10.30">
    <property type="entry name" value="Jacalin-like lectin domain"/>
    <property type="match status" value="2"/>
</dbReference>
<evidence type="ECO:0000256" key="1">
    <source>
        <dbReference type="SAM" id="SignalP"/>
    </source>
</evidence>
<feature type="signal peptide" evidence="1">
    <location>
        <begin position="1"/>
        <end position="18"/>
    </location>
</feature>
<protein>
    <recommendedName>
        <fullName evidence="2">Jacalin-type lectin domain-containing protein</fullName>
    </recommendedName>
</protein>
<name>A0A1X7UFY2_AMPQE</name>
<dbReference type="SUPFAM" id="SSF51101">
    <property type="entry name" value="Mannose-binding lectins"/>
    <property type="match status" value="2"/>
</dbReference>
<reference evidence="3" key="1">
    <citation type="submission" date="2017-05" db="UniProtKB">
        <authorList>
            <consortium name="EnsemblMetazoa"/>
        </authorList>
    </citation>
    <scope>IDENTIFICATION</scope>
</reference>
<organism evidence="3">
    <name type="scientific">Amphimedon queenslandica</name>
    <name type="common">Sponge</name>
    <dbReference type="NCBI Taxonomy" id="400682"/>
    <lineage>
        <taxon>Eukaryota</taxon>
        <taxon>Metazoa</taxon>
        <taxon>Porifera</taxon>
        <taxon>Demospongiae</taxon>
        <taxon>Heteroscleromorpha</taxon>
        <taxon>Haplosclerida</taxon>
        <taxon>Niphatidae</taxon>
        <taxon>Amphimedon</taxon>
    </lineage>
</organism>